<protein>
    <submittedName>
        <fullName evidence="1">Uncharacterized protein</fullName>
    </submittedName>
</protein>
<evidence type="ECO:0000313" key="1">
    <source>
        <dbReference type="EMBL" id="QTA87561.1"/>
    </source>
</evidence>
<accession>A0A975BLF8</accession>
<name>A0A975BLF8_9BACT</name>
<dbReference type="EMBL" id="CP061800">
    <property type="protein sequence ID" value="QTA87561.1"/>
    <property type="molecule type" value="Genomic_DNA"/>
</dbReference>
<proteinExistence type="predicted"/>
<dbReference type="Proteomes" id="UP000663722">
    <property type="component" value="Chromosome"/>
</dbReference>
<gene>
    <name evidence="1" type="ORF">dnm_035950</name>
</gene>
<keyword evidence="2" id="KW-1185">Reference proteome</keyword>
<reference evidence="1" key="1">
    <citation type="journal article" date="2021" name="Microb. Physiol.">
        <title>Proteogenomic Insights into the Physiology of Marine, Sulfate-Reducing, Filamentous Desulfonema limicola and Desulfonema magnum.</title>
        <authorList>
            <person name="Schnaars V."/>
            <person name="Wohlbrand L."/>
            <person name="Scheve S."/>
            <person name="Hinrichs C."/>
            <person name="Reinhardt R."/>
            <person name="Rabus R."/>
        </authorList>
    </citation>
    <scope>NUCLEOTIDE SEQUENCE</scope>
    <source>
        <strain evidence="1">4be13</strain>
    </source>
</reference>
<evidence type="ECO:0000313" key="2">
    <source>
        <dbReference type="Proteomes" id="UP000663722"/>
    </source>
</evidence>
<dbReference type="AlphaFoldDB" id="A0A975BLF8"/>
<sequence>MPNREIVSTPDIAPPFFFAADWDRIAGLISDSDRLRDLRGFKNLGGLMSDLPVRIYLVG</sequence>
<dbReference type="KEGG" id="dmm:dnm_035950"/>
<organism evidence="1 2">
    <name type="scientific">Desulfonema magnum</name>
    <dbReference type="NCBI Taxonomy" id="45655"/>
    <lineage>
        <taxon>Bacteria</taxon>
        <taxon>Pseudomonadati</taxon>
        <taxon>Thermodesulfobacteriota</taxon>
        <taxon>Desulfobacteria</taxon>
        <taxon>Desulfobacterales</taxon>
        <taxon>Desulfococcaceae</taxon>
        <taxon>Desulfonema</taxon>
    </lineage>
</organism>